<dbReference type="EMBL" id="JAXIOK010000014">
    <property type="protein sequence ID" value="KAK4755036.1"/>
    <property type="molecule type" value="Genomic_DNA"/>
</dbReference>
<name>A0AAN7JVU2_9MYRT</name>
<dbReference type="AlphaFoldDB" id="A0AAN7JVU2"/>
<gene>
    <name evidence="2" type="ORF">SAY87_008793</name>
</gene>
<reference evidence="2 3" key="1">
    <citation type="journal article" date="2023" name="Hortic Res">
        <title>Pangenome of water caltrop reveals structural variations and asymmetric subgenome divergence after allopolyploidization.</title>
        <authorList>
            <person name="Zhang X."/>
            <person name="Chen Y."/>
            <person name="Wang L."/>
            <person name="Yuan Y."/>
            <person name="Fang M."/>
            <person name="Shi L."/>
            <person name="Lu R."/>
            <person name="Comes H.P."/>
            <person name="Ma Y."/>
            <person name="Chen Y."/>
            <person name="Huang G."/>
            <person name="Zhou Y."/>
            <person name="Zheng Z."/>
            <person name="Qiu Y."/>
        </authorList>
    </citation>
    <scope>NUCLEOTIDE SEQUENCE [LARGE SCALE GENOMIC DNA]</scope>
    <source>
        <tissue evidence="2">Roots</tissue>
    </source>
</reference>
<evidence type="ECO:0000256" key="1">
    <source>
        <dbReference type="SAM" id="MobiDB-lite"/>
    </source>
</evidence>
<protein>
    <submittedName>
        <fullName evidence="2">Uncharacterized protein</fullName>
    </submittedName>
</protein>
<organism evidence="2 3">
    <name type="scientific">Trapa incisa</name>
    <dbReference type="NCBI Taxonomy" id="236973"/>
    <lineage>
        <taxon>Eukaryota</taxon>
        <taxon>Viridiplantae</taxon>
        <taxon>Streptophyta</taxon>
        <taxon>Embryophyta</taxon>
        <taxon>Tracheophyta</taxon>
        <taxon>Spermatophyta</taxon>
        <taxon>Magnoliopsida</taxon>
        <taxon>eudicotyledons</taxon>
        <taxon>Gunneridae</taxon>
        <taxon>Pentapetalae</taxon>
        <taxon>rosids</taxon>
        <taxon>malvids</taxon>
        <taxon>Myrtales</taxon>
        <taxon>Lythraceae</taxon>
        <taxon>Trapa</taxon>
    </lineage>
</organism>
<feature type="region of interest" description="Disordered" evidence="1">
    <location>
        <begin position="15"/>
        <end position="43"/>
    </location>
</feature>
<sequence>MVPTSSHCNVQRVGPDIKVHSSGGLHKARVTEGSHDRDPQPVPAHTSLLLYSQVWRPRVDDHAHLLPGTNKRLSHCLRHDSRTKRLQGSRAECTGELACAVSSWRIILRCCS</sequence>
<feature type="compositionally biased region" description="Basic and acidic residues" evidence="1">
    <location>
        <begin position="29"/>
        <end position="39"/>
    </location>
</feature>
<proteinExistence type="predicted"/>
<accession>A0AAN7JVU2</accession>
<evidence type="ECO:0000313" key="3">
    <source>
        <dbReference type="Proteomes" id="UP001345219"/>
    </source>
</evidence>
<dbReference type="Proteomes" id="UP001345219">
    <property type="component" value="Chromosome 8"/>
</dbReference>
<comment type="caution">
    <text evidence="2">The sequence shown here is derived from an EMBL/GenBank/DDBJ whole genome shotgun (WGS) entry which is preliminary data.</text>
</comment>
<evidence type="ECO:0000313" key="2">
    <source>
        <dbReference type="EMBL" id="KAK4755036.1"/>
    </source>
</evidence>
<keyword evidence="3" id="KW-1185">Reference proteome</keyword>